<dbReference type="VEuPathDB" id="FungiDB:H257_06136"/>
<comment type="subcellular location">
    <subcellularLocation>
        <location evidence="1">Membrane</location>
        <topology evidence="1">Multi-pass membrane protein</topology>
    </subcellularLocation>
</comment>
<dbReference type="GO" id="GO:0006612">
    <property type="term" value="P:protein targeting to membrane"/>
    <property type="evidence" value="ECO:0007669"/>
    <property type="project" value="TreeGrafter"/>
</dbReference>
<comment type="domain">
    <text evidence="7">The DHHC domain is required for palmitoyltransferase activity.</text>
</comment>
<dbReference type="GO" id="GO:0005794">
    <property type="term" value="C:Golgi apparatus"/>
    <property type="evidence" value="ECO:0007669"/>
    <property type="project" value="TreeGrafter"/>
</dbReference>
<feature type="transmembrane region" description="Helical" evidence="7">
    <location>
        <begin position="198"/>
        <end position="217"/>
    </location>
</feature>
<proteinExistence type="inferred from homology"/>
<dbReference type="Proteomes" id="UP000469452">
    <property type="component" value="Unassembled WGS sequence"/>
</dbReference>
<dbReference type="AlphaFoldDB" id="A0A6A5ALT3"/>
<feature type="transmembrane region" description="Helical" evidence="7">
    <location>
        <begin position="403"/>
        <end position="428"/>
    </location>
</feature>
<dbReference type="InterPro" id="IPR001594">
    <property type="entry name" value="Palmitoyltrfase_DHHC"/>
</dbReference>
<feature type="transmembrane region" description="Helical" evidence="7">
    <location>
        <begin position="168"/>
        <end position="186"/>
    </location>
</feature>
<feature type="domain" description="Palmitoyltransferase DHHC" evidence="8">
    <location>
        <begin position="294"/>
        <end position="441"/>
    </location>
</feature>
<feature type="transmembrane region" description="Helical" evidence="7">
    <location>
        <begin position="90"/>
        <end position="112"/>
    </location>
</feature>
<organism evidence="9 10">
    <name type="scientific">Aphanomyces astaci</name>
    <name type="common">Crayfish plague agent</name>
    <dbReference type="NCBI Taxonomy" id="112090"/>
    <lineage>
        <taxon>Eukaryota</taxon>
        <taxon>Sar</taxon>
        <taxon>Stramenopiles</taxon>
        <taxon>Oomycota</taxon>
        <taxon>Saprolegniomycetes</taxon>
        <taxon>Saprolegniales</taxon>
        <taxon>Verrucalvaceae</taxon>
        <taxon>Aphanomyces</taxon>
    </lineage>
</organism>
<evidence type="ECO:0000256" key="4">
    <source>
        <dbReference type="ARBA" id="ARBA00022989"/>
    </source>
</evidence>
<evidence type="ECO:0000256" key="7">
    <source>
        <dbReference type="RuleBase" id="RU079119"/>
    </source>
</evidence>
<evidence type="ECO:0000256" key="1">
    <source>
        <dbReference type="ARBA" id="ARBA00004141"/>
    </source>
</evidence>
<keyword evidence="4 7" id="KW-1133">Transmembrane helix</keyword>
<dbReference type="EMBL" id="VJMI01010549">
    <property type="protein sequence ID" value="KAF0755480.1"/>
    <property type="molecule type" value="Genomic_DNA"/>
</dbReference>
<evidence type="ECO:0000256" key="6">
    <source>
        <dbReference type="ARBA" id="ARBA00023315"/>
    </source>
</evidence>
<comment type="caution">
    <text evidence="9">The sequence shown here is derived from an EMBL/GenBank/DDBJ whole genome shotgun (WGS) entry which is preliminary data.</text>
</comment>
<dbReference type="PANTHER" id="PTHR22883">
    <property type="entry name" value="ZINC FINGER DHHC DOMAIN CONTAINING PROTEIN"/>
    <property type="match status" value="1"/>
</dbReference>
<name>A0A6A5ALT3_APHAT</name>
<dbReference type="GO" id="GO:0005783">
    <property type="term" value="C:endoplasmic reticulum"/>
    <property type="evidence" value="ECO:0007669"/>
    <property type="project" value="TreeGrafter"/>
</dbReference>
<dbReference type="GO" id="GO:0016020">
    <property type="term" value="C:membrane"/>
    <property type="evidence" value="ECO:0007669"/>
    <property type="project" value="UniProtKB-SubCell"/>
</dbReference>
<evidence type="ECO:0000259" key="8">
    <source>
        <dbReference type="Pfam" id="PF01529"/>
    </source>
</evidence>
<comment type="catalytic activity">
    <reaction evidence="7">
        <text>L-cysteinyl-[protein] + hexadecanoyl-CoA = S-hexadecanoyl-L-cysteinyl-[protein] + CoA</text>
        <dbReference type="Rhea" id="RHEA:36683"/>
        <dbReference type="Rhea" id="RHEA-COMP:10131"/>
        <dbReference type="Rhea" id="RHEA-COMP:11032"/>
        <dbReference type="ChEBI" id="CHEBI:29950"/>
        <dbReference type="ChEBI" id="CHEBI:57287"/>
        <dbReference type="ChEBI" id="CHEBI:57379"/>
        <dbReference type="ChEBI" id="CHEBI:74151"/>
        <dbReference type="EC" id="2.3.1.225"/>
    </reaction>
</comment>
<sequence length="484" mass="53877">MREHSWQCLCHGADGGTGRGGRRIAQLPADAACSSKSLDVSYIRNVESQWVLQLCHEMKRAFTLFVLPHIMGNTPEFSVRYNFGYSMADAAIVIAVVALVLPLGVVGLVYCVDPNKNGVLSWLRRFVLDTLPSWSSDVLLKVCGPSIHSGVVDAIDYVLNRPNPLMQVVYLHLVIGGYALFIVFGQPLLPNVYLSYNHVYYAGGAALVALVTFLQACTTNAGVVNARDSLVQYHAYEFDQVMYIRGNACKTCHLNKYETIHRTTTTAYTMGNLDQLDPSTAPCAMYACRDSITTAVRTGLGRICKHVVEDVYIHVAWLNGCVGEQNYRILSIWAKSTCLLVQLVAVCLRRYHPALHSLGRGQFCTRVVTLHLFESKYINYDTGAPTDATVWIVARYIIYIHPVVCMLFFMCLVMGAALVAFAGFHLYLVASNRTTNEFFKQWAMAPQVRASAATFYSRSVVDNMVEVLFPKATSVMRPRTKKTN</sequence>
<dbReference type="Pfam" id="PF01529">
    <property type="entry name" value="DHHC"/>
    <property type="match status" value="1"/>
</dbReference>
<keyword evidence="5 7" id="KW-0472">Membrane</keyword>
<reference evidence="9 10" key="1">
    <citation type="submission" date="2019-06" db="EMBL/GenBank/DDBJ databases">
        <title>Genomics analysis of Aphanomyces spp. identifies a new class of oomycete effector associated with host adaptation.</title>
        <authorList>
            <person name="Gaulin E."/>
        </authorList>
    </citation>
    <scope>NUCLEOTIDE SEQUENCE [LARGE SCALE GENOMIC DNA]</scope>
    <source>
        <strain evidence="9 10">E</strain>
    </source>
</reference>
<accession>A0A6A5ALT3</accession>
<keyword evidence="6 7" id="KW-0012">Acyltransferase</keyword>
<protein>
    <recommendedName>
        <fullName evidence="7">Palmitoyltransferase</fullName>
        <ecNumber evidence="7">2.3.1.225</ecNumber>
    </recommendedName>
</protein>
<comment type="similarity">
    <text evidence="7">Belongs to the DHHC palmitoyltransferase family.</text>
</comment>
<evidence type="ECO:0000256" key="5">
    <source>
        <dbReference type="ARBA" id="ARBA00023136"/>
    </source>
</evidence>
<evidence type="ECO:0000256" key="2">
    <source>
        <dbReference type="ARBA" id="ARBA00022679"/>
    </source>
</evidence>
<gene>
    <name evidence="9" type="ORF">AaE_004954</name>
</gene>
<dbReference type="EC" id="2.3.1.225" evidence="7"/>
<keyword evidence="2 7" id="KW-0808">Transferase</keyword>
<evidence type="ECO:0000256" key="3">
    <source>
        <dbReference type="ARBA" id="ARBA00022692"/>
    </source>
</evidence>
<keyword evidence="3 7" id="KW-0812">Transmembrane</keyword>
<evidence type="ECO:0000313" key="10">
    <source>
        <dbReference type="Proteomes" id="UP000469452"/>
    </source>
</evidence>
<evidence type="ECO:0000313" key="9">
    <source>
        <dbReference type="EMBL" id="KAF0755480.1"/>
    </source>
</evidence>
<dbReference type="InterPro" id="IPR039859">
    <property type="entry name" value="PFA4/ZDH16/20/ERF2-like"/>
</dbReference>
<dbReference type="GO" id="GO:0019706">
    <property type="term" value="F:protein-cysteine S-palmitoyltransferase activity"/>
    <property type="evidence" value="ECO:0007669"/>
    <property type="project" value="UniProtKB-EC"/>
</dbReference>